<keyword evidence="1" id="KW-0812">Transmembrane</keyword>
<feature type="transmembrane region" description="Helical" evidence="1">
    <location>
        <begin position="39"/>
        <end position="56"/>
    </location>
</feature>
<feature type="transmembrane region" description="Helical" evidence="1">
    <location>
        <begin position="6"/>
        <end position="27"/>
    </location>
</feature>
<evidence type="ECO:0000256" key="1">
    <source>
        <dbReference type="SAM" id="Phobius"/>
    </source>
</evidence>
<proteinExistence type="predicted"/>
<dbReference type="AlphaFoldDB" id="A0A2M3ZUK5"/>
<dbReference type="EMBL" id="GGFM01011483">
    <property type="protein sequence ID" value="MBW32234.1"/>
    <property type="molecule type" value="Transcribed_RNA"/>
</dbReference>
<keyword evidence="1" id="KW-1133">Transmembrane helix</keyword>
<name>A0A2M3ZUK5_9DIPT</name>
<reference evidence="2" key="1">
    <citation type="submission" date="2018-01" db="EMBL/GenBank/DDBJ databases">
        <title>An insight into the sialome of Amazonian anophelines.</title>
        <authorList>
            <person name="Ribeiro J.M."/>
            <person name="Scarpassa V."/>
            <person name="Calvo E."/>
        </authorList>
    </citation>
    <scope>NUCLEOTIDE SEQUENCE</scope>
    <source>
        <tissue evidence="2">Salivary glands</tissue>
    </source>
</reference>
<accession>A0A2M3ZUK5</accession>
<keyword evidence="1" id="KW-0472">Membrane</keyword>
<sequence>MQQLRPFVRVLVLALSLYTFHSMILCISSRTPSSCNASGLPTTITIVGTIIIMIVYKRVCVSGLVIAMVPTVGVLGPGRPPTGSGSSPRG</sequence>
<evidence type="ECO:0000313" key="2">
    <source>
        <dbReference type="EMBL" id="MBW32234.1"/>
    </source>
</evidence>
<protein>
    <submittedName>
        <fullName evidence="2">Putative secreted peptide</fullName>
    </submittedName>
</protein>
<organism evidence="2">
    <name type="scientific">Anopheles braziliensis</name>
    <dbReference type="NCBI Taxonomy" id="58242"/>
    <lineage>
        <taxon>Eukaryota</taxon>
        <taxon>Metazoa</taxon>
        <taxon>Ecdysozoa</taxon>
        <taxon>Arthropoda</taxon>
        <taxon>Hexapoda</taxon>
        <taxon>Insecta</taxon>
        <taxon>Pterygota</taxon>
        <taxon>Neoptera</taxon>
        <taxon>Endopterygota</taxon>
        <taxon>Diptera</taxon>
        <taxon>Nematocera</taxon>
        <taxon>Culicoidea</taxon>
        <taxon>Culicidae</taxon>
        <taxon>Anophelinae</taxon>
        <taxon>Anopheles</taxon>
    </lineage>
</organism>